<dbReference type="InterPro" id="IPR037293">
    <property type="entry name" value="Gal_Oxidase_central_sf"/>
</dbReference>
<accession>A0A815L8L1</accession>
<dbReference type="Gene3D" id="2.130.10.80">
    <property type="entry name" value="Galactose oxidase/kelch, beta-propeller"/>
    <property type="match status" value="1"/>
</dbReference>
<dbReference type="InterPro" id="IPR006652">
    <property type="entry name" value="Kelch_1"/>
</dbReference>
<evidence type="ECO:0000256" key="2">
    <source>
        <dbReference type="SAM" id="Phobius"/>
    </source>
</evidence>
<protein>
    <submittedName>
        <fullName evidence="3">Uncharacterized protein</fullName>
    </submittedName>
</protein>
<gene>
    <name evidence="3" type="ORF">IZO911_LOCUS39798</name>
</gene>
<keyword evidence="2" id="KW-0472">Membrane</keyword>
<organism evidence="3 4">
    <name type="scientific">Adineta steineri</name>
    <dbReference type="NCBI Taxonomy" id="433720"/>
    <lineage>
        <taxon>Eukaryota</taxon>
        <taxon>Metazoa</taxon>
        <taxon>Spiralia</taxon>
        <taxon>Gnathifera</taxon>
        <taxon>Rotifera</taxon>
        <taxon>Eurotatoria</taxon>
        <taxon>Bdelloidea</taxon>
        <taxon>Adinetida</taxon>
        <taxon>Adinetidae</taxon>
        <taxon>Adineta</taxon>
    </lineage>
</organism>
<evidence type="ECO:0000313" key="3">
    <source>
        <dbReference type="EMBL" id="CAF1406190.1"/>
    </source>
</evidence>
<sequence>MLASKWSYAANMIHGRNAHTAIVLNNGRVLVIGGTNMAVTFNNAELYDPSTEHYHNSLIQMFLLHLCILLPCCMLKKWEDALKYAKKAIFLGRMIYDDDYERYLITVKDIIMAKVPMKHRIGFDKYLV</sequence>
<evidence type="ECO:0000313" key="4">
    <source>
        <dbReference type="Proteomes" id="UP000663860"/>
    </source>
</evidence>
<dbReference type="Proteomes" id="UP000663860">
    <property type="component" value="Unassembled WGS sequence"/>
</dbReference>
<dbReference type="EMBL" id="CAJNOE010001259">
    <property type="protein sequence ID" value="CAF1406190.1"/>
    <property type="molecule type" value="Genomic_DNA"/>
</dbReference>
<keyword evidence="2" id="KW-1133">Transmembrane helix</keyword>
<dbReference type="AlphaFoldDB" id="A0A815L8L1"/>
<keyword evidence="2" id="KW-0812">Transmembrane</keyword>
<reference evidence="3" key="1">
    <citation type="submission" date="2021-02" db="EMBL/GenBank/DDBJ databases">
        <authorList>
            <person name="Nowell W R."/>
        </authorList>
    </citation>
    <scope>NUCLEOTIDE SEQUENCE</scope>
</reference>
<keyword evidence="1" id="KW-0880">Kelch repeat</keyword>
<dbReference type="Pfam" id="PF01344">
    <property type="entry name" value="Kelch_1"/>
    <property type="match status" value="1"/>
</dbReference>
<proteinExistence type="predicted"/>
<dbReference type="SUPFAM" id="SSF117281">
    <property type="entry name" value="Kelch motif"/>
    <property type="match status" value="1"/>
</dbReference>
<evidence type="ECO:0000256" key="1">
    <source>
        <dbReference type="ARBA" id="ARBA00022441"/>
    </source>
</evidence>
<name>A0A815L8L1_9BILA</name>
<dbReference type="InterPro" id="IPR015915">
    <property type="entry name" value="Kelch-typ_b-propeller"/>
</dbReference>
<feature type="transmembrane region" description="Helical" evidence="2">
    <location>
        <begin position="57"/>
        <end position="75"/>
    </location>
</feature>
<comment type="caution">
    <text evidence="3">The sequence shown here is derived from an EMBL/GenBank/DDBJ whole genome shotgun (WGS) entry which is preliminary data.</text>
</comment>